<evidence type="ECO:0000256" key="8">
    <source>
        <dbReference type="ARBA" id="ARBA00022573"/>
    </source>
</evidence>
<evidence type="ECO:0000256" key="14">
    <source>
        <dbReference type="ARBA" id="ARBA00025228"/>
    </source>
</evidence>
<evidence type="ECO:0000256" key="1">
    <source>
        <dbReference type="ARBA" id="ARBA00001946"/>
    </source>
</evidence>
<evidence type="ECO:0000256" key="6">
    <source>
        <dbReference type="ARBA" id="ARBA00015850"/>
    </source>
</evidence>
<evidence type="ECO:0000256" key="15">
    <source>
        <dbReference type="ARBA" id="ARBA00032605"/>
    </source>
</evidence>
<keyword evidence="11 19" id="KW-0460">Magnesium</keyword>
<dbReference type="PANTHER" id="PTHR34148">
    <property type="entry name" value="ADENOSYLCOBINAMIDE-GDP RIBAZOLETRANSFERASE"/>
    <property type="match status" value="1"/>
</dbReference>
<keyword evidence="8 19" id="KW-0169">Cobalamin biosynthesis</keyword>
<evidence type="ECO:0000256" key="5">
    <source>
        <dbReference type="ARBA" id="ARBA00013200"/>
    </source>
</evidence>
<evidence type="ECO:0000256" key="7">
    <source>
        <dbReference type="ARBA" id="ARBA00022475"/>
    </source>
</evidence>
<comment type="pathway">
    <text evidence="3 19">Cofactor biosynthesis; adenosylcobalamin biosynthesis; adenosylcobalamin from cob(II)yrinate a,c-diamide: step 7/7.</text>
</comment>
<evidence type="ECO:0000256" key="12">
    <source>
        <dbReference type="ARBA" id="ARBA00022989"/>
    </source>
</evidence>
<evidence type="ECO:0000256" key="10">
    <source>
        <dbReference type="ARBA" id="ARBA00022692"/>
    </source>
</evidence>
<protein>
    <recommendedName>
        <fullName evidence="6 19">Adenosylcobinamide-GDP ribazoletransferase</fullName>
        <ecNumber evidence="5 19">2.7.8.26</ecNumber>
    </recommendedName>
    <alternativeName>
        <fullName evidence="16 19">Cobalamin synthase</fullName>
    </alternativeName>
    <alternativeName>
        <fullName evidence="15 19">Cobalamin-5'-phosphate synthase</fullName>
    </alternativeName>
</protein>
<dbReference type="PANTHER" id="PTHR34148:SF1">
    <property type="entry name" value="ADENOSYLCOBINAMIDE-GDP RIBAZOLETRANSFERASE"/>
    <property type="match status" value="1"/>
</dbReference>
<evidence type="ECO:0000256" key="9">
    <source>
        <dbReference type="ARBA" id="ARBA00022679"/>
    </source>
</evidence>
<evidence type="ECO:0000256" key="19">
    <source>
        <dbReference type="HAMAP-Rule" id="MF_00719"/>
    </source>
</evidence>
<proteinExistence type="inferred from homology"/>
<keyword evidence="21" id="KW-1185">Reference proteome</keyword>
<comment type="subcellular location">
    <subcellularLocation>
        <location evidence="2 19">Cell membrane</location>
        <topology evidence="2 19">Multi-pass membrane protein</topology>
    </subcellularLocation>
</comment>
<dbReference type="InterPro" id="IPR003805">
    <property type="entry name" value="CobS"/>
</dbReference>
<keyword evidence="10 19" id="KW-0812">Transmembrane</keyword>
<comment type="catalytic activity">
    <reaction evidence="18 19">
        <text>alpha-ribazole 5'-phosphate + adenosylcob(III)inamide-GDP = adenosylcob(III)alamin 5'-phosphate + GMP + H(+)</text>
        <dbReference type="Rhea" id="RHEA:23560"/>
        <dbReference type="ChEBI" id="CHEBI:15378"/>
        <dbReference type="ChEBI" id="CHEBI:57918"/>
        <dbReference type="ChEBI" id="CHEBI:58115"/>
        <dbReference type="ChEBI" id="CHEBI:60487"/>
        <dbReference type="ChEBI" id="CHEBI:60493"/>
        <dbReference type="EC" id="2.7.8.26"/>
    </reaction>
</comment>
<evidence type="ECO:0000256" key="16">
    <source>
        <dbReference type="ARBA" id="ARBA00032853"/>
    </source>
</evidence>
<keyword evidence="12 19" id="KW-1133">Transmembrane helix</keyword>
<evidence type="ECO:0000256" key="18">
    <source>
        <dbReference type="ARBA" id="ARBA00049504"/>
    </source>
</evidence>
<feature type="transmembrane region" description="Helical" evidence="19">
    <location>
        <begin position="56"/>
        <end position="76"/>
    </location>
</feature>
<evidence type="ECO:0000256" key="11">
    <source>
        <dbReference type="ARBA" id="ARBA00022842"/>
    </source>
</evidence>
<organism evidence="20 21">
    <name type="scientific">Luteibacter jiangsuensis</name>
    <dbReference type="NCBI Taxonomy" id="637577"/>
    <lineage>
        <taxon>Bacteria</taxon>
        <taxon>Pseudomonadati</taxon>
        <taxon>Pseudomonadota</taxon>
        <taxon>Gammaproteobacteria</taxon>
        <taxon>Lysobacterales</taxon>
        <taxon>Rhodanobacteraceae</taxon>
        <taxon>Luteibacter</taxon>
    </lineage>
</organism>
<dbReference type="GO" id="GO:0051073">
    <property type="term" value="F:adenosylcobinamide-GDP ribazoletransferase activity"/>
    <property type="evidence" value="ECO:0007669"/>
    <property type="project" value="UniProtKB-EC"/>
</dbReference>
<comment type="caution">
    <text evidence="20">The sequence shown here is derived from an EMBL/GenBank/DDBJ whole genome shotgun (WGS) entry which is preliminary data.</text>
</comment>
<reference evidence="20 21" key="1">
    <citation type="submission" date="2023-07" db="EMBL/GenBank/DDBJ databases">
        <title>Sorghum-associated microbial communities from plants grown in Nebraska, USA.</title>
        <authorList>
            <person name="Schachtman D."/>
        </authorList>
    </citation>
    <scope>NUCLEOTIDE SEQUENCE [LARGE SCALE GENOMIC DNA]</scope>
    <source>
        <strain evidence="20 21">CC60</strain>
    </source>
</reference>
<evidence type="ECO:0000256" key="13">
    <source>
        <dbReference type="ARBA" id="ARBA00023136"/>
    </source>
</evidence>
<dbReference type="NCBIfam" id="TIGR00317">
    <property type="entry name" value="cobS"/>
    <property type="match status" value="1"/>
</dbReference>
<feature type="transmembrane region" description="Helical" evidence="19">
    <location>
        <begin position="176"/>
        <end position="203"/>
    </location>
</feature>
<feature type="transmembrane region" description="Helical" evidence="19">
    <location>
        <begin position="32"/>
        <end position="51"/>
    </location>
</feature>
<evidence type="ECO:0000313" key="21">
    <source>
        <dbReference type="Proteomes" id="UP001237737"/>
    </source>
</evidence>
<dbReference type="HAMAP" id="MF_00719">
    <property type="entry name" value="CobS"/>
    <property type="match status" value="1"/>
</dbReference>
<name>A0ABT9SYX5_9GAMM</name>
<evidence type="ECO:0000256" key="2">
    <source>
        <dbReference type="ARBA" id="ARBA00004651"/>
    </source>
</evidence>
<keyword evidence="7 19" id="KW-1003">Cell membrane</keyword>
<dbReference type="EMBL" id="JAUSSK010000002">
    <property type="protein sequence ID" value="MDQ0009591.1"/>
    <property type="molecule type" value="Genomic_DNA"/>
</dbReference>
<gene>
    <name evidence="19" type="primary">cobS</name>
    <name evidence="20" type="ORF">J2T07_001768</name>
</gene>
<evidence type="ECO:0000256" key="17">
    <source>
        <dbReference type="ARBA" id="ARBA00048623"/>
    </source>
</evidence>
<evidence type="ECO:0000256" key="4">
    <source>
        <dbReference type="ARBA" id="ARBA00010561"/>
    </source>
</evidence>
<dbReference type="EC" id="2.7.8.26" evidence="5 19"/>
<dbReference type="NCBIfam" id="NF001278">
    <property type="entry name" value="PRK00235.1-5"/>
    <property type="match status" value="1"/>
</dbReference>
<accession>A0ABT9SYX5</accession>
<dbReference type="Pfam" id="PF02654">
    <property type="entry name" value="CobS"/>
    <property type="match status" value="1"/>
</dbReference>
<feature type="transmembrane region" description="Helical" evidence="19">
    <location>
        <begin position="110"/>
        <end position="133"/>
    </location>
</feature>
<evidence type="ECO:0000313" key="20">
    <source>
        <dbReference type="EMBL" id="MDQ0009591.1"/>
    </source>
</evidence>
<comment type="similarity">
    <text evidence="4 19">Belongs to the CobS family.</text>
</comment>
<sequence length="239" mass="24760">MRGLAVAFAFLTRLPVPRVNFGAGAQAASLKWYPLVGLAIGSLLVATAHLLHAFPVLPAAAIVLVVWVALTGALHLDGLADSADAWIGGMGDRERTLAIMKDPRSGPAGVISLVLVLLLKFSALATLGGTWWLVLPPLLGRTAIVAWFLTTSYVRWQGLGEPLRGAPAVGCRVALLLAVGLAACFGYAGLLALGAAAITGWLWRRACIRRLGGFTGDTAGALVEMVEAATLVALVAIHG</sequence>
<comment type="catalytic activity">
    <reaction evidence="17 19">
        <text>alpha-ribazole + adenosylcob(III)inamide-GDP = adenosylcob(III)alamin + GMP + H(+)</text>
        <dbReference type="Rhea" id="RHEA:16049"/>
        <dbReference type="ChEBI" id="CHEBI:10329"/>
        <dbReference type="ChEBI" id="CHEBI:15378"/>
        <dbReference type="ChEBI" id="CHEBI:18408"/>
        <dbReference type="ChEBI" id="CHEBI:58115"/>
        <dbReference type="ChEBI" id="CHEBI:60487"/>
        <dbReference type="EC" id="2.7.8.26"/>
    </reaction>
</comment>
<comment type="cofactor">
    <cofactor evidence="1 19">
        <name>Mg(2+)</name>
        <dbReference type="ChEBI" id="CHEBI:18420"/>
    </cofactor>
</comment>
<keyword evidence="13 19" id="KW-0472">Membrane</keyword>
<keyword evidence="9 19" id="KW-0808">Transferase</keyword>
<comment type="function">
    <text evidence="14 19">Joins adenosylcobinamide-GDP and alpha-ribazole to generate adenosylcobalamin (Ado-cobalamin). Also synthesizes adenosylcobalamin 5'-phosphate from adenosylcobinamide-GDP and alpha-ribazole 5'-phosphate.</text>
</comment>
<evidence type="ECO:0000256" key="3">
    <source>
        <dbReference type="ARBA" id="ARBA00004663"/>
    </source>
</evidence>
<dbReference type="Proteomes" id="UP001237737">
    <property type="component" value="Unassembled WGS sequence"/>
</dbReference>